<keyword evidence="4" id="KW-1133">Transmembrane helix</keyword>
<evidence type="ECO:0008006" key="7">
    <source>
        <dbReference type="Google" id="ProtNLM"/>
    </source>
</evidence>
<dbReference type="EMBL" id="BLAD01000090">
    <property type="protein sequence ID" value="GES04964.1"/>
    <property type="molecule type" value="Genomic_DNA"/>
</dbReference>
<keyword evidence="4" id="KW-0812">Transmembrane</keyword>
<dbReference type="RefSeq" id="WP_155341018.1">
    <property type="nucleotide sequence ID" value="NZ_BAAABN010000009.1"/>
</dbReference>
<comment type="caution">
    <text evidence="5">The sequence shown here is derived from an EMBL/GenBank/DDBJ whole genome shotgun (WGS) entry which is preliminary data.</text>
</comment>
<name>A0A5M3W802_9ACTN</name>
<gene>
    <name evidence="5" type="ORF">Acor_70320</name>
</gene>
<proteinExistence type="predicted"/>
<reference evidence="5 6" key="1">
    <citation type="submission" date="2019-10" db="EMBL/GenBank/DDBJ databases">
        <title>Whole genome shotgun sequence of Acrocarpospora corrugata NBRC 13972.</title>
        <authorList>
            <person name="Ichikawa N."/>
            <person name="Kimura A."/>
            <person name="Kitahashi Y."/>
            <person name="Komaki H."/>
            <person name="Oguchi A."/>
        </authorList>
    </citation>
    <scope>NUCLEOTIDE SEQUENCE [LARGE SCALE GENOMIC DNA]</scope>
    <source>
        <strain evidence="5 6">NBRC 13972</strain>
    </source>
</reference>
<evidence type="ECO:0000256" key="2">
    <source>
        <dbReference type="ARBA" id="ARBA00023163"/>
    </source>
</evidence>
<keyword evidence="1" id="KW-0805">Transcription regulation</keyword>
<keyword evidence="6" id="KW-1185">Reference proteome</keyword>
<organism evidence="5 6">
    <name type="scientific">Acrocarpospora corrugata</name>
    <dbReference type="NCBI Taxonomy" id="35763"/>
    <lineage>
        <taxon>Bacteria</taxon>
        <taxon>Bacillati</taxon>
        <taxon>Actinomycetota</taxon>
        <taxon>Actinomycetes</taxon>
        <taxon>Streptosporangiales</taxon>
        <taxon>Streptosporangiaceae</taxon>
        <taxon>Acrocarpospora</taxon>
    </lineage>
</organism>
<dbReference type="AlphaFoldDB" id="A0A5M3W802"/>
<evidence type="ECO:0000256" key="1">
    <source>
        <dbReference type="ARBA" id="ARBA00023015"/>
    </source>
</evidence>
<dbReference type="OrthoDB" id="3822520at2"/>
<feature type="transmembrane region" description="Helical" evidence="4">
    <location>
        <begin position="160"/>
        <end position="181"/>
    </location>
</feature>
<keyword evidence="4" id="KW-0472">Membrane</keyword>
<evidence type="ECO:0000313" key="5">
    <source>
        <dbReference type="EMBL" id="GES04964.1"/>
    </source>
</evidence>
<feature type="transmembrane region" description="Helical" evidence="4">
    <location>
        <begin position="119"/>
        <end position="139"/>
    </location>
</feature>
<evidence type="ECO:0000256" key="3">
    <source>
        <dbReference type="SAM" id="MobiDB-lite"/>
    </source>
</evidence>
<dbReference type="InterPro" id="IPR041916">
    <property type="entry name" value="Anti_sigma_zinc_sf"/>
</dbReference>
<evidence type="ECO:0000256" key="4">
    <source>
        <dbReference type="SAM" id="Phobius"/>
    </source>
</evidence>
<sequence length="251" mass="26404">MTDWHVDDELATRYSGGDLGGTAAASVEAHLLACERCRGSVAGAVPADRLGRLWREVADAVDAPGPGPFERLPRWAGIDEPTARLLAAAHSLRLPWLAANAVALLFAVLAAGVDDRWGMLWFLGLAPVLPVAGVALAFGRGADPAHEIGLAAPYSAFRLMLARAAAVLVTSAGLAFVAGFAALGRDWAVVAWLLPALALTALTLLPSRFEPAYGGAALTLLWLAASRRSRSGTSRWPCSARPGRSPRWPWS</sequence>
<accession>A0A5M3W802</accession>
<protein>
    <recommendedName>
        <fullName evidence="7">Zinc-finger domain-containing protein</fullName>
    </recommendedName>
</protein>
<feature type="region of interest" description="Disordered" evidence="3">
    <location>
        <begin position="231"/>
        <end position="251"/>
    </location>
</feature>
<feature type="transmembrane region" description="Helical" evidence="4">
    <location>
        <begin position="94"/>
        <end position="113"/>
    </location>
</feature>
<evidence type="ECO:0000313" key="6">
    <source>
        <dbReference type="Proteomes" id="UP000334990"/>
    </source>
</evidence>
<feature type="transmembrane region" description="Helical" evidence="4">
    <location>
        <begin position="187"/>
        <end position="205"/>
    </location>
</feature>
<dbReference type="Gene3D" id="1.10.10.1320">
    <property type="entry name" value="Anti-sigma factor, zinc-finger domain"/>
    <property type="match status" value="1"/>
</dbReference>
<keyword evidence="2" id="KW-0804">Transcription</keyword>
<dbReference type="Proteomes" id="UP000334990">
    <property type="component" value="Unassembled WGS sequence"/>
</dbReference>